<name>A0A1V6T7B6_9EURO</name>
<keyword evidence="3" id="KW-1185">Reference proteome</keyword>
<feature type="compositionally biased region" description="Basic and acidic residues" evidence="1">
    <location>
        <begin position="1"/>
        <end position="12"/>
    </location>
</feature>
<evidence type="ECO:0000313" key="3">
    <source>
        <dbReference type="Proteomes" id="UP000191285"/>
    </source>
</evidence>
<comment type="caution">
    <text evidence="2">The sequence shown here is derived from an EMBL/GenBank/DDBJ whole genome shotgun (WGS) entry which is preliminary data.</text>
</comment>
<protein>
    <submittedName>
        <fullName evidence="2">Uncharacterized protein</fullName>
    </submittedName>
</protein>
<feature type="region of interest" description="Disordered" evidence="1">
    <location>
        <begin position="1"/>
        <end position="20"/>
    </location>
</feature>
<dbReference type="Proteomes" id="UP000191285">
    <property type="component" value="Unassembled WGS sequence"/>
</dbReference>
<reference evidence="3" key="1">
    <citation type="journal article" date="2017" name="Nat. Microbiol.">
        <title>Global analysis of biosynthetic gene clusters reveals vast potential of secondary metabolite production in Penicillium species.</title>
        <authorList>
            <person name="Nielsen J.C."/>
            <person name="Grijseels S."/>
            <person name="Prigent S."/>
            <person name="Ji B."/>
            <person name="Dainat J."/>
            <person name="Nielsen K.F."/>
            <person name="Frisvad J.C."/>
            <person name="Workman M."/>
            <person name="Nielsen J."/>
        </authorList>
    </citation>
    <scope>NUCLEOTIDE SEQUENCE [LARGE SCALE GENOMIC DNA]</scope>
    <source>
        <strain evidence="3">IBT 24891</strain>
    </source>
</reference>
<accession>A0A1V6T7B6</accession>
<dbReference type="AlphaFoldDB" id="A0A1V6T7B6"/>
<proteinExistence type="predicted"/>
<sequence>MVTTRPLRDDKQLPSPNLPPMHVKLGETVRKPVIIAVCLPTSFHSRINLI</sequence>
<dbReference type="EMBL" id="MLKD01000011">
    <property type="protein sequence ID" value="OQE21789.1"/>
    <property type="molecule type" value="Genomic_DNA"/>
</dbReference>
<organism evidence="2 3">
    <name type="scientific">Penicillium steckii</name>
    <dbReference type="NCBI Taxonomy" id="303698"/>
    <lineage>
        <taxon>Eukaryota</taxon>
        <taxon>Fungi</taxon>
        <taxon>Dikarya</taxon>
        <taxon>Ascomycota</taxon>
        <taxon>Pezizomycotina</taxon>
        <taxon>Eurotiomycetes</taxon>
        <taxon>Eurotiomycetidae</taxon>
        <taxon>Eurotiales</taxon>
        <taxon>Aspergillaceae</taxon>
        <taxon>Penicillium</taxon>
    </lineage>
</organism>
<evidence type="ECO:0000313" key="2">
    <source>
        <dbReference type="EMBL" id="OQE21789.1"/>
    </source>
</evidence>
<evidence type="ECO:0000256" key="1">
    <source>
        <dbReference type="SAM" id="MobiDB-lite"/>
    </source>
</evidence>
<gene>
    <name evidence="2" type="ORF">PENSTE_c011G05735</name>
</gene>